<proteinExistence type="inferred from homology"/>
<evidence type="ECO:0000256" key="12">
    <source>
        <dbReference type="ARBA" id="ARBA00049763"/>
    </source>
</evidence>
<feature type="transmembrane region" description="Helical" evidence="13">
    <location>
        <begin position="202"/>
        <end position="229"/>
    </location>
</feature>
<keyword evidence="22" id="KW-1185">Reference proteome</keyword>
<evidence type="ECO:0000313" key="16">
    <source>
        <dbReference type="EMBL" id="CAF1257548.1"/>
    </source>
</evidence>
<dbReference type="AlphaFoldDB" id="A0A815AHV1"/>
<evidence type="ECO:0000256" key="13">
    <source>
        <dbReference type="SAM" id="Phobius"/>
    </source>
</evidence>
<evidence type="ECO:0000313" key="19">
    <source>
        <dbReference type="EMBL" id="CAF1511540.1"/>
    </source>
</evidence>
<feature type="transmembrane region" description="Helical" evidence="13">
    <location>
        <begin position="268"/>
        <end position="288"/>
    </location>
</feature>
<dbReference type="EMBL" id="CAJNOL010002557">
    <property type="protein sequence ID" value="CAF1511540.1"/>
    <property type="molecule type" value="Genomic_DNA"/>
</dbReference>
<dbReference type="EMBL" id="CAJNOH010000743">
    <property type="protein sequence ID" value="CAF1115622.1"/>
    <property type="molecule type" value="Genomic_DNA"/>
</dbReference>
<dbReference type="GO" id="GO:0004222">
    <property type="term" value="F:metalloendopeptidase activity"/>
    <property type="evidence" value="ECO:0007669"/>
    <property type="project" value="InterPro"/>
</dbReference>
<dbReference type="EC" id="3.4.26.1" evidence="11"/>
<dbReference type="GO" id="GO:0071586">
    <property type="term" value="P:CAAX-box protein processing"/>
    <property type="evidence" value="ECO:0007669"/>
    <property type="project" value="InterPro"/>
</dbReference>
<evidence type="ECO:0000256" key="6">
    <source>
        <dbReference type="ARBA" id="ARBA00022824"/>
    </source>
</evidence>
<dbReference type="GO" id="GO:0005789">
    <property type="term" value="C:endoplasmic reticulum membrane"/>
    <property type="evidence" value="ECO:0007669"/>
    <property type="project" value="UniProtKB-SubCell"/>
</dbReference>
<evidence type="ECO:0000256" key="1">
    <source>
        <dbReference type="ARBA" id="ARBA00004477"/>
    </source>
</evidence>
<keyword evidence="5" id="KW-0378">Hydrolase</keyword>
<feature type="transmembrane region" description="Helical" evidence="13">
    <location>
        <begin position="156"/>
        <end position="181"/>
    </location>
</feature>
<reference evidence="16" key="1">
    <citation type="submission" date="2021-02" db="EMBL/GenBank/DDBJ databases">
        <authorList>
            <person name="Nowell W R."/>
        </authorList>
    </citation>
    <scope>NUCLEOTIDE SEQUENCE</scope>
</reference>
<dbReference type="PANTHER" id="PTHR13046:SF0">
    <property type="entry name" value="CAAX PRENYL PROTEASE 2"/>
    <property type="match status" value="1"/>
</dbReference>
<feature type="transmembrane region" description="Helical" evidence="13">
    <location>
        <begin position="48"/>
        <end position="66"/>
    </location>
</feature>
<comment type="subcellular location">
    <subcellularLocation>
        <location evidence="1">Endoplasmic reticulum membrane</location>
        <topology evidence="1">Multi-pass membrane protein</topology>
    </subcellularLocation>
</comment>
<dbReference type="Pfam" id="PF02517">
    <property type="entry name" value="Rce1-like"/>
    <property type="match status" value="1"/>
</dbReference>
<dbReference type="Proteomes" id="UP000663864">
    <property type="component" value="Unassembled WGS sequence"/>
</dbReference>
<comment type="caution">
    <text evidence="16">The sequence shown here is derived from an EMBL/GenBank/DDBJ whole genome shotgun (WGS) entry which is preliminary data.</text>
</comment>
<sequence>MDDISPFDYLSFISTIIICLTFSIVYVLGLYVLSPSSRRYERNHPHVISRRFFAVFIVCSLIYLFLKHTCNPNININTWLGFRTNISSIWILFFYPTILTLLLYFGPIIQWIDLFDWKYYKYNWKYCLVYHNTNDTLIFIRNYLVAPFTEEFVFRSSILCLLYSHVSLFSAIFLSPLFFGLAHFHHMLEHFKQNHHEKHHRLSAMTIILIHLFQFSYTYIFGVYSSFLFIRTGHFIPSFIIHTLCNSLGIPDFMNLIDMNDGQRKRKLVYMICYIIGLWLFSTNLYSLTQSNFYYSNDSSIVIYRHWSS</sequence>
<evidence type="ECO:0000256" key="8">
    <source>
        <dbReference type="ARBA" id="ARBA00023136"/>
    </source>
</evidence>
<dbReference type="Proteomes" id="UP000663836">
    <property type="component" value="Unassembled WGS sequence"/>
</dbReference>
<evidence type="ECO:0000256" key="4">
    <source>
        <dbReference type="ARBA" id="ARBA00022692"/>
    </source>
</evidence>
<dbReference type="Proteomes" id="UP000663870">
    <property type="component" value="Unassembled WGS sequence"/>
</dbReference>
<dbReference type="EMBL" id="CAJNOL010002535">
    <property type="protein sequence ID" value="CAF1509930.1"/>
    <property type="molecule type" value="Genomic_DNA"/>
</dbReference>
<dbReference type="EMBL" id="CAJNOU010001996">
    <property type="protein sequence ID" value="CAF1278634.1"/>
    <property type="molecule type" value="Genomic_DNA"/>
</dbReference>
<evidence type="ECO:0000313" key="22">
    <source>
        <dbReference type="Proteomes" id="UP000663870"/>
    </source>
</evidence>
<dbReference type="EMBL" id="CAJOBD010002324">
    <property type="protein sequence ID" value="CAF3873501.1"/>
    <property type="molecule type" value="Genomic_DNA"/>
</dbReference>
<keyword evidence="6" id="KW-0256">Endoplasmic reticulum</keyword>
<dbReference type="InterPro" id="IPR039731">
    <property type="entry name" value="Rce1"/>
</dbReference>
<evidence type="ECO:0000259" key="14">
    <source>
        <dbReference type="Pfam" id="PF02517"/>
    </source>
</evidence>
<dbReference type="Proteomes" id="UP000663889">
    <property type="component" value="Unassembled WGS sequence"/>
</dbReference>
<keyword evidence="3" id="KW-0645">Protease</keyword>
<evidence type="ECO:0000313" key="21">
    <source>
        <dbReference type="Proteomes" id="UP000663864"/>
    </source>
</evidence>
<gene>
    <name evidence="20" type="ORF">JBS370_LOCUS19440</name>
    <name evidence="18" type="ORF">JXQ802_LOCUS40932</name>
    <name evidence="19" type="ORF">JXQ802_LOCUS41026</name>
    <name evidence="15" type="ORF">PYM288_LOCUS20418</name>
    <name evidence="17" type="ORF">SEV965_LOCUS25137</name>
    <name evidence="16" type="ORF">ZHD862_LOCUS25725</name>
</gene>
<evidence type="ECO:0000256" key="9">
    <source>
        <dbReference type="ARBA" id="ARBA00032607"/>
    </source>
</evidence>
<keyword evidence="8 13" id="KW-0472">Membrane</keyword>
<dbReference type="PANTHER" id="PTHR13046">
    <property type="entry name" value="PROTEASE U48 CAAX PRENYL PROTEASE RCE1"/>
    <property type="match status" value="1"/>
</dbReference>
<evidence type="ECO:0000256" key="11">
    <source>
        <dbReference type="ARBA" id="ARBA00049729"/>
    </source>
</evidence>
<evidence type="ECO:0000313" key="17">
    <source>
        <dbReference type="EMBL" id="CAF1278634.1"/>
    </source>
</evidence>
<feature type="transmembrane region" description="Helical" evidence="13">
    <location>
        <begin position="12"/>
        <end position="33"/>
    </location>
</feature>
<feature type="transmembrane region" description="Helical" evidence="13">
    <location>
        <begin position="86"/>
        <end position="105"/>
    </location>
</feature>
<organism evidence="16 21">
    <name type="scientific">Rotaria sordida</name>
    <dbReference type="NCBI Taxonomy" id="392033"/>
    <lineage>
        <taxon>Eukaryota</taxon>
        <taxon>Metazoa</taxon>
        <taxon>Spiralia</taxon>
        <taxon>Gnathifera</taxon>
        <taxon>Rotifera</taxon>
        <taxon>Eurotatoria</taxon>
        <taxon>Bdelloidea</taxon>
        <taxon>Philodinida</taxon>
        <taxon>Philodinidae</taxon>
        <taxon>Rotaria</taxon>
    </lineage>
</organism>
<keyword evidence="7 13" id="KW-1133">Transmembrane helix</keyword>
<accession>A0A815AHV1</accession>
<evidence type="ECO:0000256" key="7">
    <source>
        <dbReference type="ARBA" id="ARBA00022989"/>
    </source>
</evidence>
<evidence type="ECO:0000313" key="15">
    <source>
        <dbReference type="EMBL" id="CAF1115622.1"/>
    </source>
</evidence>
<evidence type="ECO:0000256" key="5">
    <source>
        <dbReference type="ARBA" id="ARBA00022801"/>
    </source>
</evidence>
<comment type="catalytic activity">
    <reaction evidence="10">
        <text>Hydrolyzes the peptide bond -P2-(S-farnesyl or geranylgeranyl)C-P1'-P2'-P3'-COOH where P1' and P2' are amino acids with aliphatic sidechains and P3' is any C-terminal residue.</text>
        <dbReference type="EC" id="3.4.26.1"/>
    </reaction>
</comment>
<name>A0A815AHV1_9BILA</name>
<comment type="similarity">
    <text evidence="2">Belongs to the peptidase U48 family.</text>
</comment>
<feature type="domain" description="CAAX prenyl protease 2/Lysostaphin resistance protein A-like" evidence="14">
    <location>
        <begin position="135"/>
        <end position="247"/>
    </location>
</feature>
<evidence type="ECO:0000256" key="2">
    <source>
        <dbReference type="ARBA" id="ARBA00006897"/>
    </source>
</evidence>
<evidence type="ECO:0000256" key="3">
    <source>
        <dbReference type="ARBA" id="ARBA00022670"/>
    </source>
</evidence>
<protein>
    <recommendedName>
        <fullName evidence="12">CAAX prenyl protease 2</fullName>
        <ecNumber evidence="11">3.4.26.1</ecNumber>
    </recommendedName>
    <alternativeName>
        <fullName evidence="9">Farnesylated proteins-converting enzyme 2</fullName>
    </alternativeName>
</protein>
<evidence type="ECO:0000313" key="20">
    <source>
        <dbReference type="EMBL" id="CAF3873501.1"/>
    </source>
</evidence>
<dbReference type="EMBL" id="CAJNOT010001862">
    <property type="protein sequence ID" value="CAF1257548.1"/>
    <property type="molecule type" value="Genomic_DNA"/>
</dbReference>
<evidence type="ECO:0000313" key="18">
    <source>
        <dbReference type="EMBL" id="CAF1509930.1"/>
    </source>
</evidence>
<dbReference type="InterPro" id="IPR003675">
    <property type="entry name" value="Rce1/LyrA-like_dom"/>
</dbReference>
<keyword evidence="4 13" id="KW-0812">Transmembrane</keyword>
<dbReference type="Proteomes" id="UP000663854">
    <property type="component" value="Unassembled WGS sequence"/>
</dbReference>
<evidence type="ECO:0000256" key="10">
    <source>
        <dbReference type="ARBA" id="ARBA00047280"/>
    </source>
</evidence>